<gene>
    <name evidence="6 10" type="primary">matK</name>
</gene>
<evidence type="ECO:0000256" key="2">
    <source>
        <dbReference type="ARBA" id="ARBA00022640"/>
    </source>
</evidence>
<dbReference type="InterPro" id="IPR002866">
    <property type="entry name" value="Maturase_MatK"/>
</dbReference>
<feature type="domain" description="Domain X" evidence="8">
    <location>
        <begin position="361"/>
        <end position="486"/>
    </location>
</feature>
<evidence type="ECO:0000259" key="9">
    <source>
        <dbReference type="Pfam" id="PF01824"/>
    </source>
</evidence>
<dbReference type="InterPro" id="IPR024937">
    <property type="entry name" value="Domain_X"/>
</dbReference>
<dbReference type="GO" id="GO:0008380">
    <property type="term" value="P:RNA splicing"/>
    <property type="evidence" value="ECO:0007669"/>
    <property type="project" value="UniProtKB-UniRule"/>
</dbReference>
<dbReference type="PANTHER" id="PTHR34811:SF1">
    <property type="entry name" value="MATURASE K"/>
    <property type="match status" value="1"/>
</dbReference>
<evidence type="ECO:0000256" key="1">
    <source>
        <dbReference type="ARBA" id="ARBA00006621"/>
    </source>
</evidence>
<evidence type="ECO:0000313" key="10">
    <source>
        <dbReference type="EMBL" id="AGT79827.1"/>
    </source>
</evidence>
<keyword evidence="7 10" id="KW-0150">Chloroplast</keyword>
<dbReference type="InterPro" id="IPR024942">
    <property type="entry name" value="Maturase_MatK_N"/>
</dbReference>
<organism evidence="10">
    <name type="scientific">Andrographis paniculata</name>
    <name type="common">Creat</name>
    <name type="synonym">Justicia paniculata</name>
    <dbReference type="NCBI Taxonomy" id="175694"/>
    <lineage>
        <taxon>Eukaryota</taxon>
        <taxon>Viridiplantae</taxon>
        <taxon>Streptophyta</taxon>
        <taxon>Embryophyta</taxon>
        <taxon>Tracheophyta</taxon>
        <taxon>Spermatophyta</taxon>
        <taxon>Magnoliopsida</taxon>
        <taxon>eudicotyledons</taxon>
        <taxon>Gunneridae</taxon>
        <taxon>Pentapetalae</taxon>
        <taxon>asterids</taxon>
        <taxon>lamiids</taxon>
        <taxon>Lamiales</taxon>
        <taxon>Acanthaceae</taxon>
        <taxon>Acanthoideae</taxon>
        <taxon>Andrographideae</taxon>
        <taxon>Andrographis</taxon>
    </lineage>
</organism>
<keyword evidence="4 6" id="KW-0819">tRNA processing</keyword>
<evidence type="ECO:0000256" key="6">
    <source>
        <dbReference type="HAMAP-Rule" id="MF_01390"/>
    </source>
</evidence>
<dbReference type="GO" id="GO:0003723">
    <property type="term" value="F:RNA binding"/>
    <property type="evidence" value="ECO:0007669"/>
    <property type="project" value="UniProtKB-KW"/>
</dbReference>
<keyword evidence="3 6" id="KW-0507">mRNA processing</keyword>
<dbReference type="GeneID" id="17097674"/>
<feature type="domain" description="Maturase MatK N-terminal" evidence="9">
    <location>
        <begin position="1"/>
        <end position="332"/>
    </location>
</feature>
<evidence type="ECO:0000256" key="7">
    <source>
        <dbReference type="RuleBase" id="RU004226"/>
    </source>
</evidence>
<dbReference type="Pfam" id="PF01348">
    <property type="entry name" value="Intron_maturas2"/>
    <property type="match status" value="1"/>
</dbReference>
<keyword evidence="5 6" id="KW-0694">RNA-binding</keyword>
<reference evidence="10" key="1">
    <citation type="submission" date="2013-05" db="EMBL/GenBank/DDBJ databases">
        <title>Andrographis paniculata chloroplast complete genome.</title>
        <authorList>
            <person name="Ding P."/>
            <person name="Shao Y.H."/>
            <person name="Wang J.G."/>
            <person name="Wu X.W."/>
            <person name="Fu X.C."/>
            <person name="Huang S."/>
            <person name="Lai X.P."/>
        </authorList>
    </citation>
    <scope>NUCLEOTIDE SEQUENCE</scope>
</reference>
<evidence type="ECO:0000256" key="5">
    <source>
        <dbReference type="ARBA" id="ARBA00022884"/>
    </source>
</evidence>
<evidence type="ECO:0000256" key="3">
    <source>
        <dbReference type="ARBA" id="ARBA00022664"/>
    </source>
</evidence>
<accession>T1UM88</accession>
<name>T1UM88_ANDPA</name>
<keyword evidence="2 7" id="KW-0934">Plastid</keyword>
<dbReference type="GO" id="GO:0006397">
    <property type="term" value="P:mRNA processing"/>
    <property type="evidence" value="ECO:0007669"/>
    <property type="project" value="UniProtKB-KW"/>
</dbReference>
<dbReference type="RefSeq" id="YP_008592469.1">
    <property type="nucleotide sequence ID" value="NC_022451.2"/>
</dbReference>
<dbReference type="PANTHER" id="PTHR34811">
    <property type="entry name" value="MATURASE K"/>
    <property type="match status" value="1"/>
</dbReference>
<proteinExistence type="inferred from homology"/>
<protein>
    <recommendedName>
        <fullName evidence="6">Maturase K</fullName>
    </recommendedName>
    <alternativeName>
        <fullName evidence="6">Intron maturase</fullName>
    </alternativeName>
</protein>
<comment type="similarity">
    <text evidence="1 6">Belongs to the intron maturase 2 family. MatK subfamily.</text>
</comment>
<dbReference type="HAMAP" id="MF_01390">
    <property type="entry name" value="MatK"/>
    <property type="match status" value="1"/>
</dbReference>
<evidence type="ECO:0000259" key="8">
    <source>
        <dbReference type="Pfam" id="PF01348"/>
    </source>
</evidence>
<dbReference type="OrthoDB" id="869711at2759"/>
<dbReference type="GO" id="GO:0008033">
    <property type="term" value="P:tRNA processing"/>
    <property type="evidence" value="ECO:0007669"/>
    <property type="project" value="UniProtKB-KW"/>
</dbReference>
<evidence type="ECO:0000256" key="4">
    <source>
        <dbReference type="ARBA" id="ARBA00022694"/>
    </source>
</evidence>
<dbReference type="EMBL" id="KF150644">
    <property type="protein sequence ID" value="AGT79827.1"/>
    <property type="molecule type" value="Genomic_DNA"/>
</dbReference>
<sequence length="511" mass="60949">MEKIQRYLQLERSQPHDFLYPLIFQEYIYGFAHDHGLSRSIFSENRGYGNKSSLLIVKRLIIRMCQFLIYPNDSNKDPFLARNKNLYSQILSEGFALIVEIPFSLQFISCLEGKKIVKFQNLGSLHSIFPFLEDNFSHLYLLLDIQIPHFVHVEILVQALCYWLKDASSLHLLRFFLNEYCNWNTLLSSRPKKADSSFSKRNQRFFLFLYNSHVWEYESIFFFLRNQSSHFRSTSSGVFFERIYFYGKIERLRNLLVKVKNFQANLWLVKEPCMHYIRYQRRFILASKGTSVLMNKWKCYLVTFWQWHFSLWFLPRRVYRTQLSNHFFEFLGYLSSVRIKPSVVRSQILQNAFPINNAINQFDTRIQIRSLIESLAKAKFCNLLGHPISKPVWANLPDSNIIERFVRIGRNLSHYHSGSSTKKSLYEIKYILRLSCARTLARKHKSTVRAFLKRLDSELLEEFLRTDEDVLFLAFPKASSIFRRIYRSRIWFLDIFWSIPNQNGISTLLKC</sequence>
<geneLocation type="chloroplast" evidence="10"/>
<dbReference type="Pfam" id="PF01824">
    <property type="entry name" value="MatK_N"/>
    <property type="match status" value="1"/>
</dbReference>
<comment type="subcellular location">
    <subcellularLocation>
        <location evidence="6">Plastid</location>
        <location evidence="6">Chloroplast</location>
    </subcellularLocation>
</comment>
<dbReference type="GO" id="GO:0009507">
    <property type="term" value="C:chloroplast"/>
    <property type="evidence" value="ECO:0007669"/>
    <property type="project" value="UniProtKB-SubCell"/>
</dbReference>
<dbReference type="AlphaFoldDB" id="T1UM88"/>
<comment type="function">
    <text evidence="6 7">Usually encoded in the trnK tRNA gene intron. Probably assists in splicing its own and other chloroplast group II introns.</text>
</comment>